<name>A0A5A9XF11_9BACT</name>
<dbReference type="Pfam" id="PF00535">
    <property type="entry name" value="Glycos_transf_2"/>
    <property type="match status" value="1"/>
</dbReference>
<organism evidence="5 6">
    <name type="scientific">Oryzomonas rubra</name>
    <dbReference type="NCBI Taxonomy" id="2509454"/>
    <lineage>
        <taxon>Bacteria</taxon>
        <taxon>Pseudomonadati</taxon>
        <taxon>Thermodesulfobacteriota</taxon>
        <taxon>Desulfuromonadia</taxon>
        <taxon>Geobacterales</taxon>
        <taxon>Geobacteraceae</taxon>
        <taxon>Oryzomonas</taxon>
    </lineage>
</organism>
<keyword evidence="2" id="KW-0328">Glycosyltransferase</keyword>
<keyword evidence="3 5" id="KW-0808">Transferase</keyword>
<accession>A0A5A9XF11</accession>
<evidence type="ECO:0000256" key="3">
    <source>
        <dbReference type="ARBA" id="ARBA00022679"/>
    </source>
</evidence>
<dbReference type="Gene3D" id="3.90.550.10">
    <property type="entry name" value="Spore Coat Polysaccharide Biosynthesis Protein SpsA, Chain A"/>
    <property type="match status" value="1"/>
</dbReference>
<dbReference type="RefSeq" id="WP_149307286.1">
    <property type="nucleotide sequence ID" value="NZ_SRSD01000005.1"/>
</dbReference>
<feature type="domain" description="Glycosyltransferase 2-like" evidence="4">
    <location>
        <begin position="8"/>
        <end position="168"/>
    </location>
</feature>
<dbReference type="AlphaFoldDB" id="A0A5A9XF11"/>
<protein>
    <submittedName>
        <fullName evidence="5">Glycosyltransferase</fullName>
    </submittedName>
</protein>
<evidence type="ECO:0000256" key="2">
    <source>
        <dbReference type="ARBA" id="ARBA00022676"/>
    </source>
</evidence>
<reference evidence="5 6" key="1">
    <citation type="submission" date="2019-04" db="EMBL/GenBank/DDBJ databases">
        <title>Geobacter ruber sp. nov., ferric-reducing bacteria isolated from paddy soil.</title>
        <authorList>
            <person name="Xu Z."/>
            <person name="Masuda Y."/>
            <person name="Itoh H."/>
            <person name="Senoo K."/>
        </authorList>
    </citation>
    <scope>NUCLEOTIDE SEQUENCE [LARGE SCALE GENOMIC DNA]</scope>
    <source>
        <strain evidence="5 6">Red88</strain>
    </source>
</reference>
<dbReference type="SUPFAM" id="SSF53448">
    <property type="entry name" value="Nucleotide-diphospho-sugar transferases"/>
    <property type="match status" value="1"/>
</dbReference>
<sequence>MSRPPRVSILMPVRNEAQYLPAALDSLFRQTLPDWELVVIDDGSTDATPALLAAAALRDPRVRAKRCEGGGLVAALNEGLAACRAPLIARMDGDDITHPRRLELQANLLDAEPGTGLVACAFRHFPRPALKQGMLAYEAWQNGLHDHEIIMRDLFVESPFVHPSVMMRHDLLVGVGGYRDCGWPEDYDLWLRMAAAGVRFARLEQPLFFWRDHPERATRIKAEYAATAFRACKLHHLVPGFLAGRKSVVMAGAGLEGRAWQRLLAAEGIGVSRWLDVDPRKIGRQLHGAPVIHPHQLCLSGEKMLVAIGVRGAREEFRRLASPLGLREGLDFICVA</sequence>
<evidence type="ECO:0000313" key="6">
    <source>
        <dbReference type="Proteomes" id="UP000324298"/>
    </source>
</evidence>
<dbReference type="GO" id="GO:0016757">
    <property type="term" value="F:glycosyltransferase activity"/>
    <property type="evidence" value="ECO:0007669"/>
    <property type="project" value="UniProtKB-KW"/>
</dbReference>
<dbReference type="EMBL" id="SRSD01000005">
    <property type="protein sequence ID" value="KAA0891586.1"/>
    <property type="molecule type" value="Genomic_DNA"/>
</dbReference>
<dbReference type="InterPro" id="IPR050834">
    <property type="entry name" value="Glycosyltransf_2"/>
</dbReference>
<dbReference type="OrthoDB" id="5291101at2"/>
<dbReference type="PANTHER" id="PTHR43685">
    <property type="entry name" value="GLYCOSYLTRANSFERASE"/>
    <property type="match status" value="1"/>
</dbReference>
<evidence type="ECO:0000313" key="5">
    <source>
        <dbReference type="EMBL" id="KAA0891586.1"/>
    </source>
</evidence>
<dbReference type="InterPro" id="IPR029044">
    <property type="entry name" value="Nucleotide-diphossugar_trans"/>
</dbReference>
<comment type="similarity">
    <text evidence="1">Belongs to the glycosyltransferase 2 family.</text>
</comment>
<proteinExistence type="inferred from homology"/>
<evidence type="ECO:0000256" key="1">
    <source>
        <dbReference type="ARBA" id="ARBA00006739"/>
    </source>
</evidence>
<keyword evidence="6" id="KW-1185">Reference proteome</keyword>
<dbReference type="PANTHER" id="PTHR43685:SF5">
    <property type="entry name" value="GLYCOSYLTRANSFERASE EPSE-RELATED"/>
    <property type="match status" value="1"/>
</dbReference>
<gene>
    <name evidence="5" type="ORF">ET418_09035</name>
</gene>
<comment type="caution">
    <text evidence="5">The sequence shown here is derived from an EMBL/GenBank/DDBJ whole genome shotgun (WGS) entry which is preliminary data.</text>
</comment>
<dbReference type="Proteomes" id="UP000324298">
    <property type="component" value="Unassembled WGS sequence"/>
</dbReference>
<evidence type="ECO:0000259" key="4">
    <source>
        <dbReference type="Pfam" id="PF00535"/>
    </source>
</evidence>
<dbReference type="InterPro" id="IPR001173">
    <property type="entry name" value="Glyco_trans_2-like"/>
</dbReference>